<proteinExistence type="inferred from homology"/>
<name>A0A7S0E944_9EUKA</name>
<dbReference type="SUPFAM" id="SSF57959">
    <property type="entry name" value="Leucine zipper domain"/>
    <property type="match status" value="1"/>
</dbReference>
<dbReference type="EMBL" id="HBEP01009962">
    <property type="protein sequence ID" value="CAD8478273.1"/>
    <property type="molecule type" value="Transcribed_RNA"/>
</dbReference>
<reference evidence="9" key="1">
    <citation type="submission" date="2021-01" db="EMBL/GenBank/DDBJ databases">
        <authorList>
            <person name="Corre E."/>
            <person name="Pelletier E."/>
            <person name="Niang G."/>
            <person name="Scheremetjew M."/>
            <person name="Finn R."/>
            <person name="Kale V."/>
            <person name="Holt S."/>
            <person name="Cochrane G."/>
            <person name="Meng A."/>
            <person name="Brown T."/>
            <person name="Cohen L."/>
        </authorList>
    </citation>
    <scope>NUCLEOTIDE SEQUENCE</scope>
    <source>
        <strain evidence="9">CCMP1374</strain>
    </source>
</reference>
<accession>A0A7S0E944</accession>
<evidence type="ECO:0000256" key="3">
    <source>
        <dbReference type="ARBA" id="ARBA00023015"/>
    </source>
</evidence>
<dbReference type="GO" id="GO:0003700">
    <property type="term" value="F:DNA-binding transcription factor activity"/>
    <property type="evidence" value="ECO:0007669"/>
    <property type="project" value="InterPro"/>
</dbReference>
<dbReference type="PANTHER" id="PTHR47416:SF8">
    <property type="entry name" value="BASIC-LEUCINE ZIPPER TRANSCRIPTION FACTOR E-RELATED"/>
    <property type="match status" value="1"/>
</dbReference>
<dbReference type="GO" id="GO:0003677">
    <property type="term" value="F:DNA binding"/>
    <property type="evidence" value="ECO:0007669"/>
    <property type="project" value="UniProtKB-KW"/>
</dbReference>
<evidence type="ECO:0000256" key="6">
    <source>
        <dbReference type="ARBA" id="ARBA00023242"/>
    </source>
</evidence>
<protein>
    <recommendedName>
        <fullName evidence="8">BZIP domain-containing protein</fullName>
    </recommendedName>
</protein>
<dbReference type="InterPro" id="IPR046347">
    <property type="entry name" value="bZIP_sf"/>
</dbReference>
<evidence type="ECO:0000259" key="8">
    <source>
        <dbReference type="PROSITE" id="PS50217"/>
    </source>
</evidence>
<keyword evidence="4" id="KW-0238">DNA-binding</keyword>
<dbReference type="SMART" id="SM00338">
    <property type="entry name" value="BRLZ"/>
    <property type="match status" value="1"/>
</dbReference>
<comment type="subcellular location">
    <subcellularLocation>
        <location evidence="1">Nucleus</location>
    </subcellularLocation>
</comment>
<evidence type="ECO:0000256" key="1">
    <source>
        <dbReference type="ARBA" id="ARBA00004123"/>
    </source>
</evidence>
<evidence type="ECO:0000256" key="5">
    <source>
        <dbReference type="ARBA" id="ARBA00023163"/>
    </source>
</evidence>
<dbReference type="CDD" id="cd14686">
    <property type="entry name" value="bZIP"/>
    <property type="match status" value="1"/>
</dbReference>
<dbReference type="AlphaFoldDB" id="A0A7S0E944"/>
<dbReference type="PANTHER" id="PTHR47416">
    <property type="entry name" value="BASIC-LEUCINE ZIPPER TRANSCRIPTION FACTOR F-RELATED"/>
    <property type="match status" value="1"/>
</dbReference>
<feature type="region of interest" description="Disordered" evidence="7">
    <location>
        <begin position="110"/>
        <end position="187"/>
    </location>
</feature>
<keyword evidence="6" id="KW-0539">Nucleus</keyword>
<sequence>MDDRTDLAFLLTSFATTGAQGEAKSVQDGEISPALTAQTSCVSEDEQVKDYSLDSTGGYPSDNEDKHLKRMKRNRESAALSRSRKKQYVEELLAKVQELDATVHALQTENAQLKRERASLAPSAPADLPASSTAGEQGPTSERSMAPVPQRSSQPGPRSPLADEGERSCSPNTRRAAHPARSISPTRAGCLALLKMTTGSSTAAPSAASSHCTALPVC</sequence>
<keyword evidence="3" id="KW-0805">Transcription regulation</keyword>
<gene>
    <name evidence="9" type="ORF">PANT1444_LOCUS5599</name>
</gene>
<feature type="domain" description="BZIP" evidence="8">
    <location>
        <begin position="64"/>
        <end position="120"/>
    </location>
</feature>
<evidence type="ECO:0000256" key="2">
    <source>
        <dbReference type="ARBA" id="ARBA00007163"/>
    </source>
</evidence>
<evidence type="ECO:0000256" key="7">
    <source>
        <dbReference type="SAM" id="MobiDB-lite"/>
    </source>
</evidence>
<dbReference type="Pfam" id="PF00170">
    <property type="entry name" value="bZIP_1"/>
    <property type="match status" value="1"/>
</dbReference>
<keyword evidence="5" id="KW-0804">Transcription</keyword>
<feature type="compositionally biased region" description="Low complexity" evidence="7">
    <location>
        <begin position="147"/>
        <end position="160"/>
    </location>
</feature>
<feature type="compositionally biased region" description="Low complexity" evidence="7">
    <location>
        <begin position="119"/>
        <end position="134"/>
    </location>
</feature>
<dbReference type="PROSITE" id="PS50217">
    <property type="entry name" value="BZIP"/>
    <property type="match status" value="1"/>
</dbReference>
<feature type="region of interest" description="Disordered" evidence="7">
    <location>
        <begin position="37"/>
        <end position="86"/>
    </location>
</feature>
<dbReference type="InterPro" id="IPR004827">
    <property type="entry name" value="bZIP"/>
</dbReference>
<comment type="similarity">
    <text evidence="2">Belongs to the bZIP family.</text>
</comment>
<evidence type="ECO:0000313" key="9">
    <source>
        <dbReference type="EMBL" id="CAD8478273.1"/>
    </source>
</evidence>
<dbReference type="GO" id="GO:0005634">
    <property type="term" value="C:nucleus"/>
    <property type="evidence" value="ECO:0007669"/>
    <property type="project" value="UniProtKB-SubCell"/>
</dbReference>
<evidence type="ECO:0000256" key="4">
    <source>
        <dbReference type="ARBA" id="ARBA00023125"/>
    </source>
</evidence>
<organism evidence="9">
    <name type="scientific">Phaeocystis antarctica</name>
    <dbReference type="NCBI Taxonomy" id="33657"/>
    <lineage>
        <taxon>Eukaryota</taxon>
        <taxon>Haptista</taxon>
        <taxon>Haptophyta</taxon>
        <taxon>Prymnesiophyceae</taxon>
        <taxon>Phaeocystales</taxon>
        <taxon>Phaeocystaceae</taxon>
        <taxon>Phaeocystis</taxon>
    </lineage>
</organism>
<dbReference type="Gene3D" id="1.20.5.170">
    <property type="match status" value="1"/>
</dbReference>